<dbReference type="Proteomes" id="UP000479710">
    <property type="component" value="Unassembled WGS sequence"/>
</dbReference>
<protein>
    <submittedName>
        <fullName evidence="1">Uncharacterized protein</fullName>
    </submittedName>
</protein>
<reference evidence="1 2" key="1">
    <citation type="submission" date="2019-11" db="EMBL/GenBank/DDBJ databases">
        <title>Whole genome sequence of Oryza granulata.</title>
        <authorList>
            <person name="Li W."/>
        </authorList>
    </citation>
    <scope>NUCLEOTIDE SEQUENCE [LARGE SCALE GENOMIC DNA]</scope>
    <source>
        <strain evidence="2">cv. Menghai</strain>
        <tissue evidence="1">Leaf</tissue>
    </source>
</reference>
<comment type="caution">
    <text evidence="1">The sequence shown here is derived from an EMBL/GenBank/DDBJ whole genome shotgun (WGS) entry which is preliminary data.</text>
</comment>
<accession>A0A6G1F1I7</accession>
<keyword evidence="2" id="KW-1185">Reference proteome</keyword>
<name>A0A6G1F1I7_9ORYZ</name>
<dbReference type="OrthoDB" id="1898560at2759"/>
<dbReference type="SUPFAM" id="SSF48452">
    <property type="entry name" value="TPR-like"/>
    <property type="match status" value="1"/>
</dbReference>
<proteinExistence type="predicted"/>
<organism evidence="1 2">
    <name type="scientific">Oryza meyeriana var. granulata</name>
    <dbReference type="NCBI Taxonomy" id="110450"/>
    <lineage>
        <taxon>Eukaryota</taxon>
        <taxon>Viridiplantae</taxon>
        <taxon>Streptophyta</taxon>
        <taxon>Embryophyta</taxon>
        <taxon>Tracheophyta</taxon>
        <taxon>Spermatophyta</taxon>
        <taxon>Magnoliopsida</taxon>
        <taxon>Liliopsida</taxon>
        <taxon>Poales</taxon>
        <taxon>Poaceae</taxon>
        <taxon>BOP clade</taxon>
        <taxon>Oryzoideae</taxon>
        <taxon>Oryzeae</taxon>
        <taxon>Oryzinae</taxon>
        <taxon>Oryza</taxon>
        <taxon>Oryza meyeriana</taxon>
    </lineage>
</organism>
<dbReference type="InterPro" id="IPR011990">
    <property type="entry name" value="TPR-like_helical_dom_sf"/>
</dbReference>
<sequence>MAARREDMEAGREDMAPAILDLRRKANEAYHNDEFELAAELYTQAIDATPSTTDLYAKHARTLIRLRKRDGAFFSAPALPDGSIVQFRYRF</sequence>
<evidence type="ECO:0000313" key="2">
    <source>
        <dbReference type="Proteomes" id="UP000479710"/>
    </source>
</evidence>
<dbReference type="AlphaFoldDB" id="A0A6G1F1I7"/>
<evidence type="ECO:0000313" key="1">
    <source>
        <dbReference type="EMBL" id="KAF0930743.1"/>
    </source>
</evidence>
<dbReference type="Gene3D" id="1.25.40.10">
    <property type="entry name" value="Tetratricopeptide repeat domain"/>
    <property type="match status" value="1"/>
</dbReference>
<dbReference type="EMBL" id="SPHZ02000002">
    <property type="protein sequence ID" value="KAF0930743.1"/>
    <property type="molecule type" value="Genomic_DNA"/>
</dbReference>
<gene>
    <name evidence="1" type="ORF">E2562_034932</name>
</gene>